<organism evidence="1 2">
    <name type="scientific">Ascoidea rubescens DSM 1968</name>
    <dbReference type="NCBI Taxonomy" id="1344418"/>
    <lineage>
        <taxon>Eukaryota</taxon>
        <taxon>Fungi</taxon>
        <taxon>Dikarya</taxon>
        <taxon>Ascomycota</taxon>
        <taxon>Saccharomycotina</taxon>
        <taxon>Saccharomycetes</taxon>
        <taxon>Ascoideaceae</taxon>
        <taxon>Ascoidea</taxon>
    </lineage>
</organism>
<dbReference type="PANTHER" id="PTHR28038:SF1">
    <property type="entry name" value="ADL329WP"/>
    <property type="match status" value="1"/>
</dbReference>
<proteinExistence type="predicted"/>
<evidence type="ECO:0000313" key="1">
    <source>
        <dbReference type="EMBL" id="ODV63845.1"/>
    </source>
</evidence>
<dbReference type="AlphaFoldDB" id="A0A1D2VQK2"/>
<dbReference type="EMBL" id="KV454475">
    <property type="protein sequence ID" value="ODV63845.1"/>
    <property type="molecule type" value="Genomic_DNA"/>
</dbReference>
<dbReference type="Proteomes" id="UP000095038">
    <property type="component" value="Unassembled WGS sequence"/>
</dbReference>
<dbReference type="InParanoid" id="A0A1D2VQK2"/>
<protein>
    <submittedName>
        <fullName evidence="1">Uncharacterized protein</fullName>
    </submittedName>
</protein>
<reference evidence="2" key="1">
    <citation type="submission" date="2016-05" db="EMBL/GenBank/DDBJ databases">
        <title>Comparative genomics of biotechnologically important yeasts.</title>
        <authorList>
            <consortium name="DOE Joint Genome Institute"/>
            <person name="Riley R."/>
            <person name="Haridas S."/>
            <person name="Wolfe K.H."/>
            <person name="Lopes M.R."/>
            <person name="Hittinger C.T."/>
            <person name="Goker M."/>
            <person name="Salamov A."/>
            <person name="Wisecaver J."/>
            <person name="Long T.M."/>
            <person name="Aerts A.L."/>
            <person name="Barry K."/>
            <person name="Choi C."/>
            <person name="Clum A."/>
            <person name="Coughlan A.Y."/>
            <person name="Deshpande S."/>
            <person name="Douglass A.P."/>
            <person name="Hanson S.J."/>
            <person name="Klenk H.-P."/>
            <person name="Labutti K."/>
            <person name="Lapidus A."/>
            <person name="Lindquist E."/>
            <person name="Lipzen A."/>
            <person name="Meier-Kolthoff J.P."/>
            <person name="Ohm R.A."/>
            <person name="Otillar R.P."/>
            <person name="Pangilinan J."/>
            <person name="Peng Y."/>
            <person name="Rokas A."/>
            <person name="Rosa C.A."/>
            <person name="Scheuner C."/>
            <person name="Sibirny A.A."/>
            <person name="Slot J.C."/>
            <person name="Stielow J.B."/>
            <person name="Sun H."/>
            <person name="Kurtzman C.P."/>
            <person name="Blackwell M."/>
            <person name="Grigoriev I.V."/>
            <person name="Jeffries T.W."/>
        </authorList>
    </citation>
    <scope>NUCLEOTIDE SEQUENCE [LARGE SCALE GENOMIC DNA]</scope>
    <source>
        <strain evidence="2">DSM 1968</strain>
    </source>
</reference>
<name>A0A1D2VQK2_9ASCO</name>
<dbReference type="PANTHER" id="PTHR28038">
    <property type="entry name" value="ADL329WP"/>
    <property type="match status" value="1"/>
</dbReference>
<gene>
    <name evidence="1" type="ORF">ASCRUDRAFT_67907</name>
</gene>
<accession>A0A1D2VQK2</accession>
<dbReference type="OrthoDB" id="284718at2759"/>
<dbReference type="STRING" id="1344418.A0A1D2VQK2"/>
<keyword evidence="2" id="KW-1185">Reference proteome</keyword>
<evidence type="ECO:0000313" key="2">
    <source>
        <dbReference type="Proteomes" id="UP000095038"/>
    </source>
</evidence>
<dbReference type="GeneID" id="30965082"/>
<sequence length="126" mass="13597">MPPSPIREDLVVQYVHIPLEPRSNPTGTLIQSMPMAAMFMKNKLLGWSGLTFAVQNYLTFHHDLKQPEDAASPLLSLAFGFGGLIASYTDFIFPVPKSTKIIGKTAEKIAETVTSVVSSATSTATA</sequence>
<dbReference type="RefSeq" id="XP_020050152.1">
    <property type="nucleotide sequence ID" value="XM_020191446.1"/>
</dbReference>
<dbReference type="FunCoup" id="A0A1D2VQK2">
    <property type="interactions" value="19"/>
</dbReference>